<dbReference type="EMBL" id="PSZM01000028">
    <property type="protein sequence ID" value="PQL93799.1"/>
    <property type="molecule type" value="Genomic_DNA"/>
</dbReference>
<protein>
    <submittedName>
        <fullName evidence="1">Uncharacterized protein</fullName>
    </submittedName>
</protein>
<sequence length="119" mass="14638">MIFMINYKGFYFIKTYDLEDYFSKMYDDLVFQFDEKIQERGYFEDQGFALFLGQENEEVYINLEYKEYSFLNVLLAFPPQSLCKECTICWKNNEEGIPEFYWTTNFPEKELHEYAKKYK</sequence>
<reference evidence="1 2" key="1">
    <citation type="submission" date="2018-02" db="EMBL/GenBank/DDBJ databases">
        <title>Genome sequences of Apibacter spp., gut symbionts of Asian honey bees.</title>
        <authorList>
            <person name="Kwong W.K."/>
            <person name="Steele M.I."/>
            <person name="Moran N.A."/>
        </authorList>
    </citation>
    <scope>NUCLEOTIDE SEQUENCE [LARGE SCALE GENOMIC DNA]</scope>
    <source>
        <strain evidence="2">wkB301</strain>
    </source>
</reference>
<proteinExistence type="predicted"/>
<evidence type="ECO:0000313" key="1">
    <source>
        <dbReference type="EMBL" id="PQL93799.1"/>
    </source>
</evidence>
<comment type="caution">
    <text evidence="1">The sequence shown here is derived from an EMBL/GenBank/DDBJ whole genome shotgun (WGS) entry which is preliminary data.</text>
</comment>
<name>A0A2S8AEL4_9FLAO</name>
<gene>
    <name evidence="1" type="ORF">C4S77_04410</name>
</gene>
<organism evidence="1 2">
    <name type="scientific">Apibacter adventoris</name>
    <dbReference type="NCBI Taxonomy" id="1679466"/>
    <lineage>
        <taxon>Bacteria</taxon>
        <taxon>Pseudomonadati</taxon>
        <taxon>Bacteroidota</taxon>
        <taxon>Flavobacteriia</taxon>
        <taxon>Flavobacteriales</taxon>
        <taxon>Weeksellaceae</taxon>
        <taxon>Apibacter</taxon>
    </lineage>
</organism>
<accession>A0A2S8AEL4</accession>
<evidence type="ECO:0000313" key="2">
    <source>
        <dbReference type="Proteomes" id="UP000238042"/>
    </source>
</evidence>
<keyword evidence="2" id="KW-1185">Reference proteome</keyword>
<dbReference type="Proteomes" id="UP000238042">
    <property type="component" value="Unassembled WGS sequence"/>
</dbReference>
<dbReference type="AlphaFoldDB" id="A0A2S8AEL4"/>